<gene>
    <name evidence="1" type="ORF">ZEAMMB73_Zm00001d003154</name>
</gene>
<reference evidence="1" key="1">
    <citation type="submission" date="2015-12" db="EMBL/GenBank/DDBJ databases">
        <title>Update maize B73 reference genome by single molecule sequencing technologies.</title>
        <authorList>
            <consortium name="Maize Genome Sequencing Project"/>
            <person name="Ware D."/>
        </authorList>
    </citation>
    <scope>NUCLEOTIDE SEQUENCE [LARGE SCALE GENOMIC DNA]</scope>
    <source>
        <tissue evidence="1">Seedling</tissue>
    </source>
</reference>
<organism evidence="1">
    <name type="scientific">Zea mays</name>
    <name type="common">Maize</name>
    <dbReference type="NCBI Taxonomy" id="4577"/>
    <lineage>
        <taxon>Eukaryota</taxon>
        <taxon>Viridiplantae</taxon>
        <taxon>Streptophyta</taxon>
        <taxon>Embryophyta</taxon>
        <taxon>Tracheophyta</taxon>
        <taxon>Spermatophyta</taxon>
        <taxon>Magnoliopsida</taxon>
        <taxon>Liliopsida</taxon>
        <taxon>Poales</taxon>
        <taxon>Poaceae</taxon>
        <taxon>PACMAD clade</taxon>
        <taxon>Panicoideae</taxon>
        <taxon>Andropogonodae</taxon>
        <taxon>Andropogoneae</taxon>
        <taxon>Tripsacinae</taxon>
        <taxon>Zea</taxon>
    </lineage>
</organism>
<dbReference type="EMBL" id="CM007648">
    <property type="protein sequence ID" value="ONM16258.1"/>
    <property type="molecule type" value="Genomic_DNA"/>
</dbReference>
<name>A0A1D6E741_MAIZE</name>
<accession>A0A1D6E741</accession>
<dbReference type="AlphaFoldDB" id="A0A1D6E741"/>
<proteinExistence type="predicted"/>
<sequence>MTIAKLFLLAKGLLARA</sequence>
<protein>
    <submittedName>
        <fullName evidence="1">Uncharacterized protein</fullName>
    </submittedName>
</protein>
<evidence type="ECO:0000313" key="1">
    <source>
        <dbReference type="EMBL" id="ONM16258.1"/>
    </source>
</evidence>